<protein>
    <recommendedName>
        <fullName evidence="3">Right handed beta helix domain-containing protein</fullName>
    </recommendedName>
</protein>
<evidence type="ECO:0000259" key="3">
    <source>
        <dbReference type="Pfam" id="PF13229"/>
    </source>
</evidence>
<feature type="region of interest" description="Disordered" evidence="1">
    <location>
        <begin position="326"/>
        <end position="380"/>
    </location>
</feature>
<dbReference type="InterPro" id="IPR011050">
    <property type="entry name" value="Pectin_lyase_fold/virulence"/>
</dbReference>
<keyword evidence="2" id="KW-0472">Membrane</keyword>
<dbReference type="Gene3D" id="2.160.20.10">
    <property type="entry name" value="Single-stranded right-handed beta-helix, Pectin lyase-like"/>
    <property type="match status" value="1"/>
</dbReference>
<comment type="caution">
    <text evidence="4">The sequence shown here is derived from an EMBL/GenBank/DDBJ whole genome shotgun (WGS) entry which is preliminary data.</text>
</comment>
<evidence type="ECO:0000313" key="5">
    <source>
        <dbReference type="Proteomes" id="UP001470230"/>
    </source>
</evidence>
<feature type="transmembrane region" description="Helical" evidence="2">
    <location>
        <begin position="403"/>
        <end position="424"/>
    </location>
</feature>
<dbReference type="Proteomes" id="UP001470230">
    <property type="component" value="Unassembled WGS sequence"/>
</dbReference>
<accession>A0ABR2KGY0</accession>
<feature type="domain" description="Right handed beta helix" evidence="3">
    <location>
        <begin position="48"/>
        <end position="204"/>
    </location>
</feature>
<feature type="compositionally biased region" description="Basic and acidic residues" evidence="1">
    <location>
        <begin position="347"/>
        <end position="380"/>
    </location>
</feature>
<dbReference type="PANTHER" id="PTHR11319:SF35">
    <property type="entry name" value="OUTER MEMBRANE PROTEIN PMPC-RELATED"/>
    <property type="match status" value="1"/>
</dbReference>
<sequence>MLYNTSLLSLSVQCSLQASPFIFIPLALHTSNFYFNILSYKNVYSSFIHGSSNSNMHLSNSQFSRVISPVIYLSNDQANEVIQNAVFHTKKQNLVSDLTLINCTFTFCSSDLYSESNGGAVYIEKYISLRAKNCIFWKNEARRSGGAIYAKNSSVIDIDNCLFAENSCKMLSTIRLNKCEEVIVKNTNFTKNKAKGSSPALACSNIKKNVSLTTVYFFENEARLGGTLAIEKGDIEISNCLFYFNQVHSGAASIKSFQNVTMTIQNTKFSEELVPSIILSIGDQVTISNCQFSRAQLEEIKPRGAQVDVKDNNVFESAVEHKPIQLDPLVPPEELTKKNESQTVNKQESKDENKEENKEKNKAETKEENEEKNNEPVIEKHGDKKEPFVMLPMQKDVDKKSSIFTLIFVFALISIIVVIIICCCQKNKKTAFNDPTQTNSIFNNDDFDINENANYARTVGEKLADINVEDLPDVKMEKF</sequence>
<dbReference type="PANTHER" id="PTHR11319">
    <property type="entry name" value="G PROTEIN-COUPLED RECEPTOR-RELATED"/>
    <property type="match status" value="1"/>
</dbReference>
<dbReference type="SUPFAM" id="SSF51126">
    <property type="entry name" value="Pectin lyase-like"/>
    <property type="match status" value="1"/>
</dbReference>
<gene>
    <name evidence="4" type="ORF">M9Y10_034760</name>
</gene>
<keyword evidence="2" id="KW-1133">Transmembrane helix</keyword>
<dbReference type="EMBL" id="JAPFFF010000005">
    <property type="protein sequence ID" value="KAK8890001.1"/>
    <property type="molecule type" value="Genomic_DNA"/>
</dbReference>
<dbReference type="Pfam" id="PF13229">
    <property type="entry name" value="Beta_helix"/>
    <property type="match status" value="1"/>
</dbReference>
<dbReference type="InterPro" id="IPR039448">
    <property type="entry name" value="Beta_helix"/>
</dbReference>
<name>A0ABR2KGY0_9EUKA</name>
<keyword evidence="2" id="KW-0812">Transmembrane</keyword>
<evidence type="ECO:0000313" key="4">
    <source>
        <dbReference type="EMBL" id="KAK8890001.1"/>
    </source>
</evidence>
<keyword evidence="5" id="KW-1185">Reference proteome</keyword>
<proteinExistence type="predicted"/>
<dbReference type="InterPro" id="IPR012334">
    <property type="entry name" value="Pectin_lyas_fold"/>
</dbReference>
<organism evidence="4 5">
    <name type="scientific">Tritrichomonas musculus</name>
    <dbReference type="NCBI Taxonomy" id="1915356"/>
    <lineage>
        <taxon>Eukaryota</taxon>
        <taxon>Metamonada</taxon>
        <taxon>Parabasalia</taxon>
        <taxon>Tritrichomonadida</taxon>
        <taxon>Tritrichomonadidae</taxon>
        <taxon>Tritrichomonas</taxon>
    </lineage>
</organism>
<evidence type="ECO:0000256" key="2">
    <source>
        <dbReference type="SAM" id="Phobius"/>
    </source>
</evidence>
<reference evidence="4 5" key="1">
    <citation type="submission" date="2024-04" db="EMBL/GenBank/DDBJ databases">
        <title>Tritrichomonas musculus Genome.</title>
        <authorList>
            <person name="Alves-Ferreira E."/>
            <person name="Grigg M."/>
            <person name="Lorenzi H."/>
            <person name="Galac M."/>
        </authorList>
    </citation>
    <scope>NUCLEOTIDE SEQUENCE [LARGE SCALE GENOMIC DNA]</scope>
    <source>
        <strain evidence="4 5">EAF2021</strain>
    </source>
</reference>
<evidence type="ECO:0000256" key="1">
    <source>
        <dbReference type="SAM" id="MobiDB-lite"/>
    </source>
</evidence>